<organism evidence="4 5">
    <name type="scientific">Orchesella cincta</name>
    <name type="common">Springtail</name>
    <name type="synonym">Podura cincta</name>
    <dbReference type="NCBI Taxonomy" id="48709"/>
    <lineage>
        <taxon>Eukaryota</taxon>
        <taxon>Metazoa</taxon>
        <taxon>Ecdysozoa</taxon>
        <taxon>Arthropoda</taxon>
        <taxon>Hexapoda</taxon>
        <taxon>Collembola</taxon>
        <taxon>Entomobryomorpha</taxon>
        <taxon>Entomobryoidea</taxon>
        <taxon>Orchesellidae</taxon>
        <taxon>Orchesellinae</taxon>
        <taxon>Orchesella</taxon>
    </lineage>
</organism>
<dbReference type="InterPro" id="IPR019356">
    <property type="entry name" value="Menorin_dom"/>
</dbReference>
<sequence length="329" mass="36749">MGELHIITKWIFVMSLAMASSALDYFPEGYFASTDVTNVTWAHAVNSKQLLDTNLKDSKVQMLEADLVMGTLADSNETTVIMAHPPTNTSDLSFEMFLNQTMEYNRNLTVERRKGIKLDFKEFPAVESSLALLARFNESNPELLRFPIWINADILPGPVNASSTVNVNGTLLIQLQKQYLPRSTLSLGWTTRLQDDVKNGSYTREQVDEMANLIKAAFTNDTEKANAQVTFPLRAGIALNSITNIKYFLDEAGINFTSPSVTLWEGASDPKLNITELEQFKEAIHKSRVFLDLPYSLGNDTSASLALFPNRFIALSLVSLSFVMMLISR</sequence>
<dbReference type="GO" id="GO:0005615">
    <property type="term" value="C:extracellular space"/>
    <property type="evidence" value="ECO:0007669"/>
    <property type="project" value="TreeGrafter"/>
</dbReference>
<dbReference type="PANTHER" id="PTHR21184">
    <property type="entry name" value="MENORIN (DENDRITIC BRANCHING PROTEIN)"/>
    <property type="match status" value="1"/>
</dbReference>
<feature type="signal peptide" evidence="2">
    <location>
        <begin position="1"/>
        <end position="22"/>
    </location>
</feature>
<name>A0A1D2N7Z3_ORCCI</name>
<accession>A0A1D2N7Z3</accession>
<dbReference type="PANTHER" id="PTHR21184:SF6">
    <property type="entry name" value="CONSERVED PLASMA MEMBRANE PROTEIN"/>
    <property type="match status" value="1"/>
</dbReference>
<evidence type="ECO:0000256" key="2">
    <source>
        <dbReference type="SAM" id="SignalP"/>
    </source>
</evidence>
<evidence type="ECO:0000256" key="1">
    <source>
        <dbReference type="ARBA" id="ARBA00044953"/>
    </source>
</evidence>
<evidence type="ECO:0000313" key="5">
    <source>
        <dbReference type="Proteomes" id="UP000094527"/>
    </source>
</evidence>
<evidence type="ECO:0000259" key="3">
    <source>
        <dbReference type="Pfam" id="PF10223"/>
    </source>
</evidence>
<evidence type="ECO:0000313" key="4">
    <source>
        <dbReference type="EMBL" id="ODN01195.1"/>
    </source>
</evidence>
<dbReference type="OMA" id="GFTLWWA"/>
<dbReference type="AlphaFoldDB" id="A0A1D2N7Z3"/>
<dbReference type="STRING" id="48709.A0A1D2N7Z3"/>
<comment type="similarity">
    <text evidence="1">Belongs to the menorin family.</text>
</comment>
<dbReference type="EMBL" id="LJIJ01000167">
    <property type="protein sequence ID" value="ODN01195.1"/>
    <property type="molecule type" value="Genomic_DNA"/>
</dbReference>
<comment type="caution">
    <text evidence="4">The sequence shown here is derived from an EMBL/GenBank/DDBJ whole genome shotgun (WGS) entry which is preliminary data.</text>
</comment>
<dbReference type="Proteomes" id="UP000094527">
    <property type="component" value="Unassembled WGS sequence"/>
</dbReference>
<keyword evidence="5" id="KW-1185">Reference proteome</keyword>
<reference evidence="4 5" key="1">
    <citation type="journal article" date="2016" name="Genome Biol. Evol.">
        <title>Gene Family Evolution Reflects Adaptation to Soil Environmental Stressors in the Genome of the Collembolan Orchesella cincta.</title>
        <authorList>
            <person name="Faddeeva-Vakhrusheva A."/>
            <person name="Derks M.F."/>
            <person name="Anvar S.Y."/>
            <person name="Agamennone V."/>
            <person name="Suring W."/>
            <person name="Smit S."/>
            <person name="van Straalen N.M."/>
            <person name="Roelofs D."/>
        </authorList>
    </citation>
    <scope>NUCLEOTIDE SEQUENCE [LARGE SCALE GENOMIC DNA]</scope>
    <source>
        <tissue evidence="4">Mixed pool</tissue>
    </source>
</reference>
<gene>
    <name evidence="4" type="ORF">Ocin01_05469</name>
</gene>
<dbReference type="OrthoDB" id="413402at2759"/>
<proteinExistence type="inferred from homology"/>
<feature type="domain" description="Menorin-like" evidence="3">
    <location>
        <begin position="35"/>
        <end position="296"/>
    </location>
</feature>
<protein>
    <recommendedName>
        <fullName evidence="3">Menorin-like domain-containing protein</fullName>
    </recommendedName>
</protein>
<dbReference type="Pfam" id="PF10223">
    <property type="entry name" value="Menorin_N"/>
    <property type="match status" value="1"/>
</dbReference>
<feature type="chain" id="PRO_5008905178" description="Menorin-like domain-containing protein" evidence="2">
    <location>
        <begin position="23"/>
        <end position="329"/>
    </location>
</feature>
<keyword evidence="2" id="KW-0732">Signal</keyword>